<comment type="caution">
    <text evidence="1">The sequence shown here is derived from an EMBL/GenBank/DDBJ whole genome shotgun (WGS) entry which is preliminary data.</text>
</comment>
<gene>
    <name evidence="1" type="ORF">EKO04_009859</name>
</gene>
<dbReference type="OrthoDB" id="3759093at2759"/>
<accession>A0A8H7IVQ7</accession>
<dbReference type="EMBL" id="RZGK01000019">
    <property type="protein sequence ID" value="KAF9691949.1"/>
    <property type="molecule type" value="Genomic_DNA"/>
</dbReference>
<dbReference type="Proteomes" id="UP000651452">
    <property type="component" value="Unassembled WGS sequence"/>
</dbReference>
<dbReference type="AlphaFoldDB" id="A0A8H7IVQ7"/>
<keyword evidence="2" id="KW-1185">Reference proteome</keyword>
<evidence type="ECO:0000313" key="1">
    <source>
        <dbReference type="EMBL" id="KAF9691949.1"/>
    </source>
</evidence>
<name>A0A8H7IVQ7_9PLEO</name>
<evidence type="ECO:0000313" key="2">
    <source>
        <dbReference type="Proteomes" id="UP000651452"/>
    </source>
</evidence>
<reference evidence="1" key="2">
    <citation type="submission" date="2020-09" db="EMBL/GenBank/DDBJ databases">
        <title>Reference genome assembly for Australian Ascochyta lentis isolate Al4.</title>
        <authorList>
            <person name="Lee R.C."/>
            <person name="Farfan-Caceres L.M."/>
            <person name="Debler J.W."/>
            <person name="Williams A.H."/>
            <person name="Henares B.M."/>
        </authorList>
    </citation>
    <scope>NUCLEOTIDE SEQUENCE</scope>
    <source>
        <strain evidence="1">Al4</strain>
    </source>
</reference>
<proteinExistence type="predicted"/>
<reference evidence="1" key="1">
    <citation type="submission" date="2018-12" db="EMBL/GenBank/DDBJ databases">
        <authorList>
            <person name="Syme R.A."/>
            <person name="Farfan-Caceres L."/>
            <person name="Lichtenzveig J."/>
        </authorList>
    </citation>
    <scope>NUCLEOTIDE SEQUENCE</scope>
    <source>
        <strain evidence="1">Al4</strain>
    </source>
</reference>
<protein>
    <submittedName>
        <fullName evidence="1">Uncharacterized protein</fullName>
    </submittedName>
</protein>
<sequence>MMDRLPLELVTTVFECLEELNLATTPYSEFTEEPADQLVYGANDAHERAGHNSCWLNLTRASCVNILNARLAFSALYDASHKTFARLLGNRTFRLTNVGFQDLILISRKKDLLPYLRTLTLGCANFRQNLGINESGFVWPCAFLSGLNIEDRSRLAATYMQCRDWQHDNMKSHTQTLASILRSLPNLDTIRMVISDRVLHLGGWLKPGDEDLFHKDHVLYHDRSAEALRQPRTGSPPRLYNNESSVIRDCIMEAIKSSNLTIRDFRASSRPPCLNISQVHLFSPALHTLRVSLSEHHLVRLDEWQWSELFSQAPGLRDLSLQIDKRRATSRSGNISPFSRHCIAKRQLISDRLFQSLQGHTQLRRVELADGWVFSEKALSNFVTHHSSSLRCLLLSEPLLFGTWQDALRAIALATYGKAEFVKVRLPAESDPPVFQRVYKPELDLDSLDFSCPFVWITRQ</sequence>
<organism evidence="1 2">
    <name type="scientific">Ascochyta lentis</name>
    <dbReference type="NCBI Taxonomy" id="205686"/>
    <lineage>
        <taxon>Eukaryota</taxon>
        <taxon>Fungi</taxon>
        <taxon>Dikarya</taxon>
        <taxon>Ascomycota</taxon>
        <taxon>Pezizomycotina</taxon>
        <taxon>Dothideomycetes</taxon>
        <taxon>Pleosporomycetidae</taxon>
        <taxon>Pleosporales</taxon>
        <taxon>Pleosporineae</taxon>
        <taxon>Didymellaceae</taxon>
        <taxon>Ascochyta</taxon>
    </lineage>
</organism>